<dbReference type="EMBL" id="CAJZBQ010000052">
    <property type="protein sequence ID" value="CAG9330941.1"/>
    <property type="molecule type" value="Genomic_DNA"/>
</dbReference>
<feature type="transmembrane region" description="Helical" evidence="1">
    <location>
        <begin position="393"/>
        <end position="411"/>
    </location>
</feature>
<feature type="transmembrane region" description="Helical" evidence="1">
    <location>
        <begin position="550"/>
        <end position="567"/>
    </location>
</feature>
<keyword evidence="1" id="KW-1133">Transmembrane helix</keyword>
<evidence type="ECO:0000313" key="4">
    <source>
        <dbReference type="Proteomes" id="UP001162131"/>
    </source>
</evidence>
<evidence type="ECO:0000256" key="1">
    <source>
        <dbReference type="SAM" id="Phobius"/>
    </source>
</evidence>
<sequence>MVPISLLLGFLALSITHSHEDFYYKGDVKLILGVNDMKSLVQSGELTISKAMEIWESLVKRAEEADTIYNPETQGDDTYYLFGIIPVLSIFYGIGSYAILGLFAGTMSTCYSNRSAVSLCLSSLFFAFLLYMGGTILYENTGSGLISSILLIACCLSWAMFLHSILIFLKYSDMEPEIETFNIEHNIGVKAFTAIFISWVSYILSFCCPFPLVQLPFYIGIAYIGYLIGLKLHPKMPLRLQPFWCVFVLLYSGIILAYLYLAGDRAFLYKDDYESMDRKVDFRLVGYIFNGALISVLLPVLVYVNYFGEYEEFKRDYLNFVLINDKIAQNPGGYRNWCTKDMLVLGLMIFYIFLSFFGFKQRVWCLVIYGYAGISIGTSFLPRTNSFFPDRALYTAILLFQVIVSSFLNNIEDTFSPQIISFFPDTIVWPFLSTIVRTLLAVVAVFNLYSSNLFPLSNPLAKDENSPSQTWIEYVLSFFTRYLLNIILILLVEDESSWLVSLVYNLAIVYCNHIPLDYSGSESTTDKIMRNSIVFLFGLRLSIMAQSVYLAFYIGIWMMGVSFYRYIMEEKMNFEFYSALFCYCGILIVYSVCIKSYIACFVGLGFFYIAITKALKIERWEIIGGAALIITILLFGICAIWVEPLFITIEGFFTQYQLGKSLYYSLSNAEIFVPEKGLISEVLLHLRLFISL</sequence>
<feature type="transmembrane region" description="Helical" evidence="1">
    <location>
        <begin position="431"/>
        <end position="450"/>
    </location>
</feature>
<protein>
    <submittedName>
        <fullName evidence="3">Uncharacterized protein</fullName>
    </submittedName>
</protein>
<feature type="transmembrane region" description="Helical" evidence="1">
    <location>
        <begin position="342"/>
        <end position="358"/>
    </location>
</feature>
<reference evidence="3" key="1">
    <citation type="submission" date="2021-09" db="EMBL/GenBank/DDBJ databases">
        <authorList>
            <consortium name="AG Swart"/>
            <person name="Singh M."/>
            <person name="Singh A."/>
            <person name="Seah K."/>
            <person name="Emmerich C."/>
        </authorList>
    </citation>
    <scope>NUCLEOTIDE SEQUENCE</scope>
    <source>
        <strain evidence="3">ATCC30299</strain>
    </source>
</reference>
<dbReference type="Proteomes" id="UP001162131">
    <property type="component" value="Unassembled WGS sequence"/>
</dbReference>
<name>A0AAU9JZP7_9CILI</name>
<evidence type="ECO:0000256" key="2">
    <source>
        <dbReference type="SAM" id="SignalP"/>
    </source>
</evidence>
<feature type="transmembrane region" description="Helical" evidence="1">
    <location>
        <begin position="282"/>
        <end position="306"/>
    </location>
</feature>
<feature type="transmembrane region" description="Helical" evidence="1">
    <location>
        <begin position="242"/>
        <end position="262"/>
    </location>
</feature>
<proteinExistence type="predicted"/>
<accession>A0AAU9JZP7</accession>
<organism evidence="3 4">
    <name type="scientific">Blepharisma stoltei</name>
    <dbReference type="NCBI Taxonomy" id="1481888"/>
    <lineage>
        <taxon>Eukaryota</taxon>
        <taxon>Sar</taxon>
        <taxon>Alveolata</taxon>
        <taxon>Ciliophora</taxon>
        <taxon>Postciliodesmatophora</taxon>
        <taxon>Heterotrichea</taxon>
        <taxon>Heterotrichida</taxon>
        <taxon>Blepharismidae</taxon>
        <taxon>Blepharisma</taxon>
    </lineage>
</organism>
<keyword evidence="1" id="KW-0472">Membrane</keyword>
<keyword evidence="1" id="KW-0812">Transmembrane</keyword>
<feature type="transmembrane region" description="Helical" evidence="1">
    <location>
        <begin position="116"/>
        <end position="138"/>
    </location>
</feature>
<comment type="caution">
    <text evidence="3">The sequence shown here is derived from an EMBL/GenBank/DDBJ whole genome shotgun (WGS) entry which is preliminary data.</text>
</comment>
<feature type="signal peptide" evidence="2">
    <location>
        <begin position="1"/>
        <end position="18"/>
    </location>
</feature>
<feature type="chain" id="PRO_5043795984" evidence="2">
    <location>
        <begin position="19"/>
        <end position="692"/>
    </location>
</feature>
<keyword evidence="2" id="KW-0732">Signal</keyword>
<keyword evidence="4" id="KW-1185">Reference proteome</keyword>
<feature type="transmembrane region" description="Helical" evidence="1">
    <location>
        <begin position="622"/>
        <end position="642"/>
    </location>
</feature>
<feature type="transmembrane region" description="Helical" evidence="1">
    <location>
        <begin position="189"/>
        <end position="206"/>
    </location>
</feature>
<feature type="transmembrane region" description="Helical" evidence="1">
    <location>
        <begin position="144"/>
        <end position="169"/>
    </location>
</feature>
<gene>
    <name evidence="3" type="ORF">BSTOLATCC_MIC52350</name>
</gene>
<evidence type="ECO:0000313" key="3">
    <source>
        <dbReference type="EMBL" id="CAG9330941.1"/>
    </source>
</evidence>
<feature type="transmembrane region" description="Helical" evidence="1">
    <location>
        <begin position="79"/>
        <end position="104"/>
    </location>
</feature>
<feature type="transmembrane region" description="Helical" evidence="1">
    <location>
        <begin position="498"/>
        <end position="516"/>
    </location>
</feature>
<feature type="transmembrane region" description="Helical" evidence="1">
    <location>
        <begin position="471"/>
        <end position="492"/>
    </location>
</feature>
<feature type="transmembrane region" description="Helical" evidence="1">
    <location>
        <begin position="596"/>
        <end position="615"/>
    </location>
</feature>
<dbReference type="AlphaFoldDB" id="A0AAU9JZP7"/>
<feature type="transmembrane region" description="Helical" evidence="1">
    <location>
        <begin position="364"/>
        <end position="381"/>
    </location>
</feature>